<dbReference type="InterPro" id="IPR013736">
    <property type="entry name" value="Xaa-Pro_dipept_C"/>
</dbReference>
<keyword evidence="1 3" id="KW-0378">Hydrolase</keyword>
<dbReference type="Pfam" id="PF02129">
    <property type="entry name" value="Peptidase_S15"/>
    <property type="match status" value="1"/>
</dbReference>
<dbReference type="SUPFAM" id="SSF53474">
    <property type="entry name" value="alpha/beta-Hydrolases"/>
    <property type="match status" value="1"/>
</dbReference>
<reference evidence="4" key="1">
    <citation type="journal article" date="2019" name="Int. J. Syst. Evol. Microbiol.">
        <title>The Global Catalogue of Microorganisms (GCM) 10K type strain sequencing project: providing services to taxonomists for standard genome sequencing and annotation.</title>
        <authorList>
            <consortium name="The Broad Institute Genomics Platform"/>
            <consortium name="The Broad Institute Genome Sequencing Center for Infectious Disease"/>
            <person name="Wu L."/>
            <person name="Ma J."/>
        </authorList>
    </citation>
    <scope>NUCLEOTIDE SEQUENCE [LARGE SCALE GENOMIC DNA]</scope>
    <source>
        <strain evidence="4">JCM 17316</strain>
    </source>
</reference>
<dbReference type="Proteomes" id="UP001500266">
    <property type="component" value="Unassembled WGS sequence"/>
</dbReference>
<dbReference type="Pfam" id="PF08530">
    <property type="entry name" value="PepX_C"/>
    <property type="match status" value="1"/>
</dbReference>
<gene>
    <name evidence="3" type="ORF">GCM10022416_18280</name>
</gene>
<evidence type="ECO:0000256" key="1">
    <source>
        <dbReference type="ARBA" id="ARBA00022801"/>
    </source>
</evidence>
<protein>
    <submittedName>
        <fullName evidence="3">CocE/NonD family hydrolase</fullName>
    </submittedName>
</protein>
<feature type="domain" description="Xaa-Pro dipeptidyl-peptidase C-terminal" evidence="2">
    <location>
        <begin position="285"/>
        <end position="488"/>
    </location>
</feature>
<comment type="caution">
    <text evidence="3">The sequence shown here is derived from an EMBL/GenBank/DDBJ whole genome shotgun (WGS) entry which is preliminary data.</text>
</comment>
<keyword evidence="4" id="KW-1185">Reference proteome</keyword>
<dbReference type="InterPro" id="IPR008979">
    <property type="entry name" value="Galactose-bd-like_sf"/>
</dbReference>
<dbReference type="NCBIfam" id="TIGR00976">
    <property type="entry name" value="CocE_NonD"/>
    <property type="match status" value="1"/>
</dbReference>
<sequence length="509" mass="53455">MSRSLPVTAPDGTPLAADYRLPDGPGPFPCVLIRTPYDRRSHAAELRAWARRGFAAVAQDVRGRHGSGGRWHPYRHEAEDGAATVRALRRRPWSNGAVVACGASYAAHCALAIALHADPKARPDAVIAAVPALGLAETAREPSGAERLLARAGWWAAHGDRPDSDPSALDRALAADPRLLEHLPLLDLPRRLGRPLPSWQRLWNAARSGDPAGTSGTGLRAASATVPLLAVGGAYDPFAADTVALWRAWGAAARLLIGPWGHALTASPGPGCGAGHRLVLGPLYAAFAQAALNGTLTGRRGAVALAGTDAWLAAQDLARPLAPLRIDGTDLQVLQGEEFVADPQQPVRSDRLDVPAGAPPDRLLAVGRPLPHALDLAGDAEARITAAADAPSADWAVRLVAVTPRGTAEPLAVGITRSRAPAGKRTAIGVPLGPLYRRLPPGVRLRLEIAGHHFPAHARNPHTGQDPLRATALRPSRRAVDPHGSRLLLPVADPAAPIRTVDPVEEITR</sequence>
<name>A0ABP7YFM3_9ACTN</name>
<dbReference type="InterPro" id="IPR029058">
    <property type="entry name" value="AB_hydrolase_fold"/>
</dbReference>
<dbReference type="GO" id="GO:0016787">
    <property type="term" value="F:hydrolase activity"/>
    <property type="evidence" value="ECO:0007669"/>
    <property type="project" value="UniProtKB-KW"/>
</dbReference>
<evidence type="ECO:0000313" key="4">
    <source>
        <dbReference type="Proteomes" id="UP001500266"/>
    </source>
</evidence>
<proteinExistence type="predicted"/>
<dbReference type="InterPro" id="IPR000383">
    <property type="entry name" value="Xaa-Pro-like_dom"/>
</dbReference>
<dbReference type="RefSeq" id="WP_345019387.1">
    <property type="nucleotide sequence ID" value="NZ_BAABDO010000018.1"/>
</dbReference>
<organism evidence="3 4">
    <name type="scientific">Actinomadura keratinilytica</name>
    <dbReference type="NCBI Taxonomy" id="547461"/>
    <lineage>
        <taxon>Bacteria</taxon>
        <taxon>Bacillati</taxon>
        <taxon>Actinomycetota</taxon>
        <taxon>Actinomycetes</taxon>
        <taxon>Streptosporangiales</taxon>
        <taxon>Thermomonosporaceae</taxon>
        <taxon>Actinomadura</taxon>
    </lineage>
</organism>
<accession>A0ABP7YFM3</accession>
<dbReference type="SMART" id="SM00939">
    <property type="entry name" value="PepX_C"/>
    <property type="match status" value="1"/>
</dbReference>
<evidence type="ECO:0000313" key="3">
    <source>
        <dbReference type="EMBL" id="GAA4135565.1"/>
    </source>
</evidence>
<dbReference type="Gene3D" id="1.10.3020.10">
    <property type="entry name" value="alpha-amino acid ester hydrolase ( Helical cap domain)"/>
    <property type="match status" value="1"/>
</dbReference>
<dbReference type="Gene3D" id="3.40.50.1820">
    <property type="entry name" value="alpha/beta hydrolase"/>
    <property type="match status" value="1"/>
</dbReference>
<evidence type="ECO:0000259" key="2">
    <source>
        <dbReference type="SMART" id="SM00939"/>
    </source>
</evidence>
<dbReference type="EMBL" id="BAABDO010000018">
    <property type="protein sequence ID" value="GAA4135565.1"/>
    <property type="molecule type" value="Genomic_DNA"/>
</dbReference>
<dbReference type="Gene3D" id="2.60.120.260">
    <property type="entry name" value="Galactose-binding domain-like"/>
    <property type="match status" value="1"/>
</dbReference>
<dbReference type="SUPFAM" id="SSF49785">
    <property type="entry name" value="Galactose-binding domain-like"/>
    <property type="match status" value="1"/>
</dbReference>
<dbReference type="InterPro" id="IPR005674">
    <property type="entry name" value="CocE/Ser_esterase"/>
</dbReference>